<gene>
    <name evidence="1" type="ORF">CYMTET_55153</name>
</gene>
<dbReference type="EMBL" id="LGRX02035483">
    <property type="protein sequence ID" value="KAK3234602.1"/>
    <property type="molecule type" value="Genomic_DNA"/>
</dbReference>
<evidence type="ECO:0000313" key="2">
    <source>
        <dbReference type="Proteomes" id="UP001190700"/>
    </source>
</evidence>
<accession>A0AAE0BDV3</accession>
<keyword evidence="2" id="KW-1185">Reference proteome</keyword>
<name>A0AAE0BDV3_9CHLO</name>
<reference evidence="1 2" key="1">
    <citation type="journal article" date="2015" name="Genome Biol. Evol.">
        <title>Comparative Genomics of a Bacterivorous Green Alga Reveals Evolutionary Causalities and Consequences of Phago-Mixotrophic Mode of Nutrition.</title>
        <authorList>
            <person name="Burns J.A."/>
            <person name="Paasch A."/>
            <person name="Narechania A."/>
            <person name="Kim E."/>
        </authorList>
    </citation>
    <scope>NUCLEOTIDE SEQUENCE [LARGE SCALE GENOMIC DNA]</scope>
    <source>
        <strain evidence="1 2">PLY_AMNH</strain>
    </source>
</reference>
<protein>
    <submittedName>
        <fullName evidence="1">Uncharacterized protein</fullName>
    </submittedName>
</protein>
<proteinExistence type="predicted"/>
<organism evidence="1 2">
    <name type="scientific">Cymbomonas tetramitiformis</name>
    <dbReference type="NCBI Taxonomy" id="36881"/>
    <lineage>
        <taxon>Eukaryota</taxon>
        <taxon>Viridiplantae</taxon>
        <taxon>Chlorophyta</taxon>
        <taxon>Pyramimonadophyceae</taxon>
        <taxon>Pyramimonadales</taxon>
        <taxon>Pyramimonadaceae</taxon>
        <taxon>Cymbomonas</taxon>
    </lineage>
</organism>
<evidence type="ECO:0000313" key="1">
    <source>
        <dbReference type="EMBL" id="KAK3234602.1"/>
    </source>
</evidence>
<sequence length="457" mass="51235">MLHLLDDAIQHASGRSVSENKTSPSEVVKLLLQKARDAAYNDSHNATLDGSGHLYPCVHKCDESLHNFCCDVKDDACNEVSQAYEWPTFSTNVKTCVLLQTVLRYWLMHDLSNVIEEVDRFTVLHPQSLADLERYALSTISAKDTARAPFSSWAEAALNTYAGMTNSMSAQSKGCFIASATILLCRASDDSPFEEYKKLQCILVAARVDWVAQSIMSGKILALRSRNVCTDSSRWASKLFAWTARAVKFPMPDALYQLSIEFYLMSRYVPSVWGAFLPEGAADRRSSTFRRNPASSVLAQLAPDRAAEIRKEVSDAITRVGAAHGKLSDEEERLHLNSVWEMAIVALHYACMQECDLIWMGKFLIDDEMNAIRSLSRLKKFRSATNMKYAPAVVRTRQRWYLKFLNDEVTPISECGDSLMPAWHALGAWCHHVYAHFDGVPCRGKNIINVLKDVAAS</sequence>
<dbReference type="AlphaFoldDB" id="A0AAE0BDV3"/>
<comment type="caution">
    <text evidence="1">The sequence shown here is derived from an EMBL/GenBank/DDBJ whole genome shotgun (WGS) entry which is preliminary data.</text>
</comment>
<dbReference type="Proteomes" id="UP001190700">
    <property type="component" value="Unassembled WGS sequence"/>
</dbReference>